<dbReference type="GO" id="GO:0005886">
    <property type="term" value="C:plasma membrane"/>
    <property type="evidence" value="ECO:0007669"/>
    <property type="project" value="TreeGrafter"/>
</dbReference>
<dbReference type="InterPro" id="IPR017452">
    <property type="entry name" value="GPCR_Rhodpsn_7TM"/>
</dbReference>
<dbReference type="PANTHER" id="PTHR45695:SF9">
    <property type="entry name" value="LEUCOKININ RECEPTOR"/>
    <property type="match status" value="1"/>
</dbReference>
<dbReference type="PROSITE" id="PS00237">
    <property type="entry name" value="G_PROTEIN_RECEP_F1_1"/>
    <property type="match status" value="1"/>
</dbReference>
<dbReference type="EMBL" id="CAJOBC010002675">
    <property type="protein sequence ID" value="CAF3745366.1"/>
    <property type="molecule type" value="Genomic_DNA"/>
</dbReference>
<dbReference type="Pfam" id="PF00001">
    <property type="entry name" value="7tm_1"/>
    <property type="match status" value="1"/>
</dbReference>
<evidence type="ECO:0000256" key="7">
    <source>
        <dbReference type="ARBA" id="ARBA00023224"/>
    </source>
</evidence>
<dbReference type="Proteomes" id="UP000681722">
    <property type="component" value="Unassembled WGS sequence"/>
</dbReference>
<evidence type="ECO:0000256" key="6">
    <source>
        <dbReference type="ARBA" id="ARBA00023170"/>
    </source>
</evidence>
<dbReference type="PANTHER" id="PTHR45695">
    <property type="entry name" value="LEUCOKININ RECEPTOR-RELATED"/>
    <property type="match status" value="1"/>
</dbReference>
<evidence type="ECO:0000256" key="10">
    <source>
        <dbReference type="SAM" id="Phobius"/>
    </source>
</evidence>
<evidence type="ECO:0000256" key="9">
    <source>
        <dbReference type="SAM" id="MobiDB-lite"/>
    </source>
</evidence>
<keyword evidence="2 8" id="KW-0812">Transmembrane</keyword>
<comment type="similarity">
    <text evidence="8">Belongs to the G-protein coupled receptor 1 family.</text>
</comment>
<evidence type="ECO:0000256" key="4">
    <source>
        <dbReference type="ARBA" id="ARBA00023040"/>
    </source>
</evidence>
<feature type="transmembrane region" description="Helical" evidence="10">
    <location>
        <begin position="85"/>
        <end position="105"/>
    </location>
</feature>
<comment type="subcellular location">
    <subcellularLocation>
        <location evidence="1">Membrane</location>
        <topology evidence="1">Multi-pass membrane protein</topology>
    </subcellularLocation>
</comment>
<feature type="transmembrane region" description="Helical" evidence="10">
    <location>
        <begin position="163"/>
        <end position="184"/>
    </location>
</feature>
<comment type="caution">
    <text evidence="12">The sequence shown here is derived from an EMBL/GenBank/DDBJ whole genome shotgun (WGS) entry which is preliminary data.</text>
</comment>
<keyword evidence="4 8" id="KW-0297">G-protein coupled receptor</keyword>
<evidence type="ECO:0000256" key="5">
    <source>
        <dbReference type="ARBA" id="ARBA00023136"/>
    </source>
</evidence>
<evidence type="ECO:0000313" key="12">
    <source>
        <dbReference type="EMBL" id="CAF0972365.1"/>
    </source>
</evidence>
<organism evidence="12 14">
    <name type="scientific">Didymodactylos carnosus</name>
    <dbReference type="NCBI Taxonomy" id="1234261"/>
    <lineage>
        <taxon>Eukaryota</taxon>
        <taxon>Metazoa</taxon>
        <taxon>Spiralia</taxon>
        <taxon>Gnathifera</taxon>
        <taxon>Rotifera</taxon>
        <taxon>Eurotatoria</taxon>
        <taxon>Bdelloidea</taxon>
        <taxon>Philodinida</taxon>
        <taxon>Philodinidae</taxon>
        <taxon>Didymodactylos</taxon>
    </lineage>
</organism>
<feature type="region of interest" description="Disordered" evidence="9">
    <location>
        <begin position="337"/>
        <end position="392"/>
    </location>
</feature>
<evidence type="ECO:0000256" key="8">
    <source>
        <dbReference type="RuleBase" id="RU000688"/>
    </source>
</evidence>
<dbReference type="PROSITE" id="PS50262">
    <property type="entry name" value="G_PROTEIN_RECEP_F1_2"/>
    <property type="match status" value="1"/>
</dbReference>
<dbReference type="GO" id="GO:0004930">
    <property type="term" value="F:G protein-coupled receptor activity"/>
    <property type="evidence" value="ECO:0007669"/>
    <property type="project" value="UniProtKB-KW"/>
</dbReference>
<feature type="transmembrane region" description="Helical" evidence="10">
    <location>
        <begin position="48"/>
        <end position="73"/>
    </location>
</feature>
<dbReference type="EMBL" id="CAJNOQ010002675">
    <property type="protein sequence ID" value="CAF0972365.1"/>
    <property type="molecule type" value="Genomic_DNA"/>
</dbReference>
<dbReference type="SUPFAM" id="SSF81321">
    <property type="entry name" value="Family A G protein-coupled receptor-like"/>
    <property type="match status" value="1"/>
</dbReference>
<keyword evidence="3 10" id="KW-1133">Transmembrane helix</keyword>
<proteinExistence type="inferred from homology"/>
<feature type="compositionally biased region" description="Basic residues" evidence="9">
    <location>
        <begin position="346"/>
        <end position="356"/>
    </location>
</feature>
<accession>A0A814EUU3</accession>
<keyword evidence="5 10" id="KW-0472">Membrane</keyword>
<name>A0A814EUU3_9BILA</name>
<feature type="transmembrane region" description="Helical" evidence="10">
    <location>
        <begin position="125"/>
        <end position="143"/>
    </location>
</feature>
<dbReference type="PRINTS" id="PR00237">
    <property type="entry name" value="GPCRRHODOPSN"/>
</dbReference>
<feature type="transmembrane region" description="Helical" evidence="10">
    <location>
        <begin position="235"/>
        <end position="256"/>
    </location>
</feature>
<keyword evidence="7 8" id="KW-0807">Transducer</keyword>
<dbReference type="Proteomes" id="UP000663829">
    <property type="component" value="Unassembled WGS sequence"/>
</dbReference>
<evidence type="ECO:0000313" key="14">
    <source>
        <dbReference type="Proteomes" id="UP000663829"/>
    </source>
</evidence>
<gene>
    <name evidence="12" type="ORF">GPM918_LOCUS12306</name>
    <name evidence="13" type="ORF">SRO942_LOCUS12307</name>
</gene>
<dbReference type="Gene3D" id="1.20.1070.10">
    <property type="entry name" value="Rhodopsin 7-helix transmembrane proteins"/>
    <property type="match status" value="1"/>
</dbReference>
<protein>
    <recommendedName>
        <fullName evidence="11">G-protein coupled receptors family 1 profile domain-containing protein</fullName>
    </recommendedName>
</protein>
<sequence>MNYINSTRLILTSLLTTTTTSTLTTNYSHNETSTDIPKTLIPEKYQVILLSFAYGVIAFLAIVGNSLIIYIVLRNRRMHSVTNYFICNLALADCLVACFAVPFQFQAAALQKWVLPHFLCKVAPFTQILSVDVSIFTLVAVSIDRYHVMLYPLKPKLSTRKAFIIFLFVWLIALGSSIPSLFFYRVYQINVDYYQCLPNTYQTIPQDQAHKENSTSNTMDNIATAHNSYDIHKIYIVYNIYSQYIIPFIIIAGAYFRIGSHLYFSKPPTTINKHQEVIARNKRKAKFNREFRRILWFLPCIDNSNLEVDPRAKSNITLISAVQASKQQQQQQLQKLDQFSSSSSQLRRKHCQRRSPRSSPILSVHDGTRMLNKPPRRSLTPSTTNNSNSTSHLSNILTQKYRQTFSSVEPTNCKINKNNYYTKLAPRSVNNCEKFLPDHDLNGSKENDLLLMNRQSARFQ</sequence>
<dbReference type="AlphaFoldDB" id="A0A814EUU3"/>
<keyword evidence="14" id="KW-1185">Reference proteome</keyword>
<dbReference type="InterPro" id="IPR000276">
    <property type="entry name" value="GPCR_Rhodpsn"/>
</dbReference>
<evidence type="ECO:0000256" key="3">
    <source>
        <dbReference type="ARBA" id="ARBA00022989"/>
    </source>
</evidence>
<feature type="domain" description="G-protein coupled receptors family 1 profile" evidence="11">
    <location>
        <begin position="64"/>
        <end position="258"/>
    </location>
</feature>
<evidence type="ECO:0000256" key="1">
    <source>
        <dbReference type="ARBA" id="ARBA00004141"/>
    </source>
</evidence>
<evidence type="ECO:0000256" key="2">
    <source>
        <dbReference type="ARBA" id="ARBA00022692"/>
    </source>
</evidence>
<reference evidence="12" key="1">
    <citation type="submission" date="2021-02" db="EMBL/GenBank/DDBJ databases">
        <authorList>
            <person name="Nowell W R."/>
        </authorList>
    </citation>
    <scope>NUCLEOTIDE SEQUENCE</scope>
</reference>
<dbReference type="OrthoDB" id="9445642at2759"/>
<feature type="compositionally biased region" description="Low complexity" evidence="9">
    <location>
        <begin position="378"/>
        <end position="392"/>
    </location>
</feature>
<evidence type="ECO:0000313" key="13">
    <source>
        <dbReference type="EMBL" id="CAF3745366.1"/>
    </source>
</evidence>
<keyword evidence="6 8" id="KW-0675">Receptor</keyword>
<evidence type="ECO:0000259" key="11">
    <source>
        <dbReference type="PROSITE" id="PS50262"/>
    </source>
</evidence>